<dbReference type="Proteomes" id="UP000237752">
    <property type="component" value="Unassembled WGS sequence"/>
</dbReference>
<keyword evidence="2" id="KW-1185">Reference proteome</keyword>
<reference evidence="1 2" key="1">
    <citation type="submission" date="2018-03" db="EMBL/GenBank/DDBJ databases">
        <title>Genomic Encyclopedia of Archaeal and Bacterial Type Strains, Phase II (KMG-II): from individual species to whole genera.</title>
        <authorList>
            <person name="Goeker M."/>
        </authorList>
    </citation>
    <scope>NUCLEOTIDE SEQUENCE [LARGE SCALE GENOMIC DNA]</scope>
    <source>
        <strain evidence="1 2">DSM 100065</strain>
    </source>
</reference>
<gene>
    <name evidence="1" type="ORF">CLV47_10861</name>
</gene>
<name>A0A2T0ZZC7_9ACTN</name>
<accession>A0A2T0ZZC7</accession>
<evidence type="ECO:0000313" key="2">
    <source>
        <dbReference type="Proteomes" id="UP000237752"/>
    </source>
</evidence>
<protein>
    <submittedName>
        <fullName evidence="1">Uncharacterized protein</fullName>
    </submittedName>
</protein>
<dbReference type="EMBL" id="PVUE01000008">
    <property type="protein sequence ID" value="PRZ41702.1"/>
    <property type="molecule type" value="Genomic_DNA"/>
</dbReference>
<dbReference type="AlphaFoldDB" id="A0A2T0ZZC7"/>
<sequence>MLGGLEVASYPVTDGWGLCDGWAGTLRRMGGDFVTDRGAG</sequence>
<comment type="caution">
    <text evidence="1">The sequence shown here is derived from an EMBL/GenBank/DDBJ whole genome shotgun (WGS) entry which is preliminary data.</text>
</comment>
<evidence type="ECO:0000313" key="1">
    <source>
        <dbReference type="EMBL" id="PRZ41702.1"/>
    </source>
</evidence>
<organism evidence="1 2">
    <name type="scientific">Antricoccus suffuscus</name>
    <dbReference type="NCBI Taxonomy" id="1629062"/>
    <lineage>
        <taxon>Bacteria</taxon>
        <taxon>Bacillati</taxon>
        <taxon>Actinomycetota</taxon>
        <taxon>Actinomycetes</taxon>
        <taxon>Geodermatophilales</taxon>
        <taxon>Antricoccaceae</taxon>
        <taxon>Antricoccus</taxon>
    </lineage>
</organism>
<proteinExistence type="predicted"/>